<feature type="non-terminal residue" evidence="2">
    <location>
        <position position="1"/>
    </location>
</feature>
<evidence type="ECO:0000313" key="2">
    <source>
        <dbReference type="EMBL" id="KAJ9588275.1"/>
    </source>
</evidence>
<protein>
    <submittedName>
        <fullName evidence="2">Uncharacterized protein</fullName>
    </submittedName>
</protein>
<dbReference type="Proteomes" id="UP001233999">
    <property type="component" value="Unassembled WGS sequence"/>
</dbReference>
<sequence>ISDTFWVSSSSRKSPGSSTIRKALYIVSVLDILSTRMNCYNDSILRYKMWPLCCTQEIIEIDVRNISINARLIHERTILWNAFHCILVIHSFCIIQLILTKYIHAFCIFYLKLYGINNNSYKTELFAVILYLFSNHFIVFFFNTVYLLVPSVSPCCDFTEDCYLLQVFFDVLQVTEETSSIRISEILVFSILRGLLRFWFRYLCIV</sequence>
<gene>
    <name evidence="2" type="ORF">L9F63_018363</name>
</gene>
<keyword evidence="3" id="KW-1185">Reference proteome</keyword>
<feature type="transmembrane region" description="Helical" evidence="1">
    <location>
        <begin position="86"/>
        <end position="113"/>
    </location>
</feature>
<comment type="caution">
    <text evidence="2">The sequence shown here is derived from an EMBL/GenBank/DDBJ whole genome shotgun (WGS) entry which is preliminary data.</text>
</comment>
<name>A0AAD7ZWL7_DIPPU</name>
<proteinExistence type="predicted"/>
<organism evidence="2 3">
    <name type="scientific">Diploptera punctata</name>
    <name type="common">Pacific beetle cockroach</name>
    <dbReference type="NCBI Taxonomy" id="6984"/>
    <lineage>
        <taxon>Eukaryota</taxon>
        <taxon>Metazoa</taxon>
        <taxon>Ecdysozoa</taxon>
        <taxon>Arthropoda</taxon>
        <taxon>Hexapoda</taxon>
        <taxon>Insecta</taxon>
        <taxon>Pterygota</taxon>
        <taxon>Neoptera</taxon>
        <taxon>Polyneoptera</taxon>
        <taxon>Dictyoptera</taxon>
        <taxon>Blattodea</taxon>
        <taxon>Blaberoidea</taxon>
        <taxon>Blaberidae</taxon>
        <taxon>Diplopterinae</taxon>
        <taxon>Diploptera</taxon>
    </lineage>
</organism>
<reference evidence="2" key="2">
    <citation type="submission" date="2023-05" db="EMBL/GenBank/DDBJ databases">
        <authorList>
            <person name="Fouks B."/>
        </authorList>
    </citation>
    <scope>NUCLEOTIDE SEQUENCE</scope>
    <source>
        <strain evidence="2">Stay&amp;Tobe</strain>
        <tissue evidence="2">Testes</tissue>
    </source>
</reference>
<keyword evidence="1" id="KW-1133">Transmembrane helix</keyword>
<keyword evidence="1" id="KW-0472">Membrane</keyword>
<feature type="transmembrane region" description="Helical" evidence="1">
    <location>
        <begin position="125"/>
        <end position="149"/>
    </location>
</feature>
<dbReference type="EMBL" id="JASPKZ010005696">
    <property type="protein sequence ID" value="KAJ9588275.1"/>
    <property type="molecule type" value="Genomic_DNA"/>
</dbReference>
<accession>A0AAD7ZWL7</accession>
<feature type="non-terminal residue" evidence="2">
    <location>
        <position position="206"/>
    </location>
</feature>
<evidence type="ECO:0000256" key="1">
    <source>
        <dbReference type="SAM" id="Phobius"/>
    </source>
</evidence>
<reference evidence="2" key="1">
    <citation type="journal article" date="2023" name="IScience">
        <title>Live-bearing cockroach genome reveals convergent evolutionary mechanisms linked to viviparity in insects and beyond.</title>
        <authorList>
            <person name="Fouks B."/>
            <person name="Harrison M.C."/>
            <person name="Mikhailova A.A."/>
            <person name="Marchal E."/>
            <person name="English S."/>
            <person name="Carruthers M."/>
            <person name="Jennings E.C."/>
            <person name="Chiamaka E.L."/>
            <person name="Frigard R.A."/>
            <person name="Pippel M."/>
            <person name="Attardo G.M."/>
            <person name="Benoit J.B."/>
            <person name="Bornberg-Bauer E."/>
            <person name="Tobe S.S."/>
        </authorList>
    </citation>
    <scope>NUCLEOTIDE SEQUENCE</scope>
    <source>
        <strain evidence="2">Stay&amp;Tobe</strain>
    </source>
</reference>
<evidence type="ECO:0000313" key="3">
    <source>
        <dbReference type="Proteomes" id="UP001233999"/>
    </source>
</evidence>
<keyword evidence="1" id="KW-0812">Transmembrane</keyword>
<dbReference type="AlphaFoldDB" id="A0AAD7ZWL7"/>